<accession>A0ACB8YN32</accession>
<sequence length="911" mass="102912">MGVSQGSARNHATTRDVYRDPGNMQRRSRQTKSLESVGGSKSMNQQLVSSRRSGQALNIKETSQQLVSYSGRQHQKSDTIGDLSMAFTYAVKNGGKLMNVDFSSSGNGNTMLDFLNQIGRRSTGTMTSLVKHRPANSGVAPALTTIQIKEISKGVQNLYEIIRSTSNGTNVNRYSMEVGKELLKGAKGLEESLRMLVNLQEASDLMVNPQRKSRITLLEVDDDGGEDERSKIAERNQDALPRFSFDRPSKKATFQYNESDGSGKFPTNQWSATSDVESVRGVSSAKPTSIRSEKGRISNVIAKLMGLEEIPVKDSCSPRDEIKKVDDSIVNTVNKMSRPVKDVAIPGKLETNSKRDEIKKADDLNKSTVKMISRPMTDRKPQQTYDSNTNGESRTNQSTKNNRPDRNSEKQDNYSKRRNSEVGRANPVHEAPACVRLREAATNLQIEKTKIVRKEKSNQIQEPEKRIQKSKQDSIQIKPFKNTNSVSKESKPQPFKGNQKVKDPTPKAREQERTQQKMVPVTRKKVDSVAVGRTESPRTKDEVLRRRNRTLNSLSTPSKHKLLVTKETKRNEVCIRSEPEEINTKRLNTLSNALEEINTKRSNSVSNAQEEINTKRSNALEEINTKRSNSVSNAHEEINTKIYNALEEINTKRSNSVSNAQEEINTKRSNLNSNANEAELTTCSYDIVPVFENETKSNPHITLEIVVAGKNAEIPYKSTLSENKPKKAFYSSVQVVLTEQEKQLKEILMKDQLFLSTAEALFKLNIPVGFLHADDHNHHNSETKLKLDCGYEILKRKARSQELSVHPYIRPSIADTSIRFLDELVKQLYKDLVGLRLYGRDTPNQYDEADYLHHMLEKDIHNKHPDINSFWDFGWNITTFTFVEKDEFVSDVEQDMLCGLVDEIVDDLLGM</sequence>
<reference evidence="1 2" key="2">
    <citation type="journal article" date="2022" name="Mol. Ecol. Resour.">
        <title>The genomes of chicory, endive, great burdock and yacon provide insights into Asteraceae paleo-polyploidization history and plant inulin production.</title>
        <authorList>
            <person name="Fan W."/>
            <person name="Wang S."/>
            <person name="Wang H."/>
            <person name="Wang A."/>
            <person name="Jiang F."/>
            <person name="Liu H."/>
            <person name="Zhao H."/>
            <person name="Xu D."/>
            <person name="Zhang Y."/>
        </authorList>
    </citation>
    <scope>NUCLEOTIDE SEQUENCE [LARGE SCALE GENOMIC DNA]</scope>
    <source>
        <strain evidence="2">cv. Yunnan</strain>
        <tissue evidence="1">Leaves</tissue>
    </source>
</reference>
<protein>
    <submittedName>
        <fullName evidence="1">Uncharacterized protein</fullName>
    </submittedName>
</protein>
<dbReference type="Proteomes" id="UP001056120">
    <property type="component" value="Linkage Group LG27"/>
</dbReference>
<dbReference type="EMBL" id="CM042044">
    <property type="protein sequence ID" value="KAI3686682.1"/>
    <property type="molecule type" value="Genomic_DNA"/>
</dbReference>
<organism evidence="1 2">
    <name type="scientific">Smallanthus sonchifolius</name>
    <dbReference type="NCBI Taxonomy" id="185202"/>
    <lineage>
        <taxon>Eukaryota</taxon>
        <taxon>Viridiplantae</taxon>
        <taxon>Streptophyta</taxon>
        <taxon>Embryophyta</taxon>
        <taxon>Tracheophyta</taxon>
        <taxon>Spermatophyta</taxon>
        <taxon>Magnoliopsida</taxon>
        <taxon>eudicotyledons</taxon>
        <taxon>Gunneridae</taxon>
        <taxon>Pentapetalae</taxon>
        <taxon>asterids</taxon>
        <taxon>campanulids</taxon>
        <taxon>Asterales</taxon>
        <taxon>Asteraceae</taxon>
        <taxon>Asteroideae</taxon>
        <taxon>Heliantheae alliance</taxon>
        <taxon>Millerieae</taxon>
        <taxon>Smallanthus</taxon>
    </lineage>
</organism>
<keyword evidence="2" id="KW-1185">Reference proteome</keyword>
<proteinExistence type="predicted"/>
<reference evidence="2" key="1">
    <citation type="journal article" date="2022" name="Mol. Ecol. Resour.">
        <title>The genomes of chicory, endive, great burdock and yacon provide insights into Asteraceae palaeo-polyploidization history and plant inulin production.</title>
        <authorList>
            <person name="Fan W."/>
            <person name="Wang S."/>
            <person name="Wang H."/>
            <person name="Wang A."/>
            <person name="Jiang F."/>
            <person name="Liu H."/>
            <person name="Zhao H."/>
            <person name="Xu D."/>
            <person name="Zhang Y."/>
        </authorList>
    </citation>
    <scope>NUCLEOTIDE SEQUENCE [LARGE SCALE GENOMIC DNA]</scope>
    <source>
        <strain evidence="2">cv. Yunnan</strain>
    </source>
</reference>
<name>A0ACB8YN32_9ASTR</name>
<evidence type="ECO:0000313" key="1">
    <source>
        <dbReference type="EMBL" id="KAI3686682.1"/>
    </source>
</evidence>
<evidence type="ECO:0000313" key="2">
    <source>
        <dbReference type="Proteomes" id="UP001056120"/>
    </source>
</evidence>
<comment type="caution">
    <text evidence="1">The sequence shown here is derived from an EMBL/GenBank/DDBJ whole genome shotgun (WGS) entry which is preliminary data.</text>
</comment>
<gene>
    <name evidence="1" type="ORF">L1987_80365</name>
</gene>